<evidence type="ECO:0000256" key="2">
    <source>
        <dbReference type="PIRSR" id="PIRSR601310-3"/>
    </source>
</evidence>
<name>A0A1N7QGN9_9FLAO</name>
<gene>
    <name evidence="5" type="ORF">SAMN05421785_111128</name>
</gene>
<dbReference type="InterPro" id="IPR036265">
    <property type="entry name" value="HIT-like_sf"/>
</dbReference>
<feature type="short sequence motif" description="Histidine triad motif" evidence="2 3">
    <location>
        <begin position="91"/>
        <end position="95"/>
    </location>
</feature>
<evidence type="ECO:0000313" key="6">
    <source>
        <dbReference type="Proteomes" id="UP000185781"/>
    </source>
</evidence>
<dbReference type="PANTHER" id="PTHR46648:SF1">
    <property type="entry name" value="ADENOSINE 5'-MONOPHOSPHORAMIDASE HNT1"/>
    <property type="match status" value="1"/>
</dbReference>
<dbReference type="RefSeq" id="WP_076395209.1">
    <property type="nucleotide sequence ID" value="NZ_CP115857.1"/>
</dbReference>
<dbReference type="OrthoDB" id="9784774at2"/>
<evidence type="ECO:0000313" key="5">
    <source>
        <dbReference type="EMBL" id="SIT22025.1"/>
    </source>
</evidence>
<dbReference type="InterPro" id="IPR011146">
    <property type="entry name" value="HIT-like"/>
</dbReference>
<dbReference type="AlphaFoldDB" id="A0A1N7QGN9"/>
<protein>
    <submittedName>
        <fullName evidence="5">Histidine triad (HIT) family protein</fullName>
    </submittedName>
</protein>
<dbReference type="PRINTS" id="PR00332">
    <property type="entry name" value="HISTRIAD"/>
</dbReference>
<sequence length="129" mass="14580">MSTIFTKIINGEIPSYKIAEDENFIAFLDAMPLVKGHTLVVPKKEVDLIFDLDSEEYKNLWGFSQKVAKKIKKAIPCVRVGVAVVGLEVPHAHIHLIPLNTVEDMNFKNERLKLTGEEYTEIQNSIINS</sequence>
<dbReference type="GO" id="GO:0009117">
    <property type="term" value="P:nucleotide metabolic process"/>
    <property type="evidence" value="ECO:0007669"/>
    <property type="project" value="TreeGrafter"/>
</dbReference>
<accession>A0A1N7QGN9</accession>
<dbReference type="EMBL" id="FTOV01000011">
    <property type="protein sequence ID" value="SIT22025.1"/>
    <property type="molecule type" value="Genomic_DNA"/>
</dbReference>
<evidence type="ECO:0000259" key="4">
    <source>
        <dbReference type="PROSITE" id="PS51084"/>
    </source>
</evidence>
<reference evidence="5 6" key="1">
    <citation type="submission" date="2017-01" db="EMBL/GenBank/DDBJ databases">
        <authorList>
            <person name="Mah S.A."/>
            <person name="Swanson W.J."/>
            <person name="Moy G.W."/>
            <person name="Vacquier V.D."/>
        </authorList>
    </citation>
    <scope>NUCLEOTIDE SEQUENCE [LARGE SCALE GENOMIC DNA]</scope>
    <source>
        <strain evidence="5 6">DSM 18014</strain>
    </source>
</reference>
<dbReference type="PANTHER" id="PTHR46648">
    <property type="entry name" value="HIT FAMILY PROTEIN 1"/>
    <property type="match status" value="1"/>
</dbReference>
<dbReference type="STRING" id="373672.SAMN05421785_111128"/>
<dbReference type="Proteomes" id="UP000185781">
    <property type="component" value="Unassembled WGS sequence"/>
</dbReference>
<organism evidence="5 6">
    <name type="scientific">Chryseobacterium gambrini</name>
    <dbReference type="NCBI Taxonomy" id="373672"/>
    <lineage>
        <taxon>Bacteria</taxon>
        <taxon>Pseudomonadati</taxon>
        <taxon>Bacteroidota</taxon>
        <taxon>Flavobacteriia</taxon>
        <taxon>Flavobacteriales</taxon>
        <taxon>Weeksellaceae</taxon>
        <taxon>Chryseobacterium group</taxon>
        <taxon>Chryseobacterium</taxon>
    </lineage>
</organism>
<dbReference type="GO" id="GO:0003824">
    <property type="term" value="F:catalytic activity"/>
    <property type="evidence" value="ECO:0007669"/>
    <property type="project" value="InterPro"/>
</dbReference>
<dbReference type="Pfam" id="PF01230">
    <property type="entry name" value="HIT"/>
    <property type="match status" value="1"/>
</dbReference>
<dbReference type="PROSITE" id="PS51084">
    <property type="entry name" value="HIT_2"/>
    <property type="match status" value="1"/>
</dbReference>
<evidence type="ECO:0000256" key="3">
    <source>
        <dbReference type="PROSITE-ProRule" id="PRU00464"/>
    </source>
</evidence>
<evidence type="ECO:0000256" key="1">
    <source>
        <dbReference type="PIRSR" id="PIRSR601310-1"/>
    </source>
</evidence>
<dbReference type="Gene3D" id="3.30.428.10">
    <property type="entry name" value="HIT-like"/>
    <property type="match status" value="1"/>
</dbReference>
<feature type="domain" description="HIT" evidence="4">
    <location>
        <begin position="4"/>
        <end position="107"/>
    </location>
</feature>
<dbReference type="SUPFAM" id="SSF54197">
    <property type="entry name" value="HIT-like"/>
    <property type="match status" value="1"/>
</dbReference>
<proteinExistence type="predicted"/>
<feature type="active site" description="Tele-AMP-histidine intermediate" evidence="1">
    <location>
        <position position="93"/>
    </location>
</feature>
<dbReference type="InterPro" id="IPR001310">
    <property type="entry name" value="Histidine_triad_HIT"/>
</dbReference>